<dbReference type="EMBL" id="LXQA010610106">
    <property type="protein sequence ID" value="MCI61982.1"/>
    <property type="molecule type" value="Genomic_DNA"/>
</dbReference>
<dbReference type="Proteomes" id="UP000265520">
    <property type="component" value="Unassembled WGS sequence"/>
</dbReference>
<evidence type="ECO:0000313" key="2">
    <source>
        <dbReference type="Proteomes" id="UP000265520"/>
    </source>
</evidence>
<dbReference type="AlphaFoldDB" id="A0A392TLY4"/>
<keyword evidence="2" id="KW-1185">Reference proteome</keyword>
<comment type="caution">
    <text evidence="1">The sequence shown here is derived from an EMBL/GenBank/DDBJ whole genome shotgun (WGS) entry which is preliminary data.</text>
</comment>
<reference evidence="1 2" key="1">
    <citation type="journal article" date="2018" name="Front. Plant Sci.">
        <title>Red Clover (Trifolium pratense) and Zigzag Clover (T. medium) - A Picture of Genomic Similarities and Differences.</title>
        <authorList>
            <person name="Dluhosova J."/>
            <person name="Istvanek J."/>
            <person name="Nedelnik J."/>
            <person name="Repkova J."/>
        </authorList>
    </citation>
    <scope>NUCLEOTIDE SEQUENCE [LARGE SCALE GENOMIC DNA]</scope>
    <source>
        <strain evidence="2">cv. 10/8</strain>
        <tissue evidence="1">Leaf</tissue>
    </source>
</reference>
<evidence type="ECO:0000313" key="1">
    <source>
        <dbReference type="EMBL" id="MCI61982.1"/>
    </source>
</evidence>
<accession>A0A392TLY4</accession>
<feature type="non-terminal residue" evidence="1">
    <location>
        <position position="1"/>
    </location>
</feature>
<sequence>GSAIGAGRGSLGARRRSCSVVEVLHLPSAQGAA</sequence>
<protein>
    <submittedName>
        <fullName evidence="1">Uncharacterized protein</fullName>
    </submittedName>
</protein>
<name>A0A392TLY4_9FABA</name>
<proteinExistence type="predicted"/>
<organism evidence="1 2">
    <name type="scientific">Trifolium medium</name>
    <dbReference type="NCBI Taxonomy" id="97028"/>
    <lineage>
        <taxon>Eukaryota</taxon>
        <taxon>Viridiplantae</taxon>
        <taxon>Streptophyta</taxon>
        <taxon>Embryophyta</taxon>
        <taxon>Tracheophyta</taxon>
        <taxon>Spermatophyta</taxon>
        <taxon>Magnoliopsida</taxon>
        <taxon>eudicotyledons</taxon>
        <taxon>Gunneridae</taxon>
        <taxon>Pentapetalae</taxon>
        <taxon>rosids</taxon>
        <taxon>fabids</taxon>
        <taxon>Fabales</taxon>
        <taxon>Fabaceae</taxon>
        <taxon>Papilionoideae</taxon>
        <taxon>50 kb inversion clade</taxon>
        <taxon>NPAAA clade</taxon>
        <taxon>Hologalegina</taxon>
        <taxon>IRL clade</taxon>
        <taxon>Trifolieae</taxon>
        <taxon>Trifolium</taxon>
    </lineage>
</organism>